<reference evidence="1" key="1">
    <citation type="journal article" date="2011" name="Genome Biol.">
        <title>The draft genome of the carcinogenic human liver fluke Clonorchis sinensis.</title>
        <authorList>
            <person name="Wang X."/>
            <person name="Chen W."/>
            <person name="Huang Y."/>
            <person name="Sun J."/>
            <person name="Men J."/>
            <person name="Liu H."/>
            <person name="Luo F."/>
            <person name="Guo L."/>
            <person name="Lv X."/>
            <person name="Deng C."/>
            <person name="Zhou C."/>
            <person name="Fan Y."/>
            <person name="Li X."/>
            <person name="Huang L."/>
            <person name="Hu Y."/>
            <person name="Liang C."/>
            <person name="Hu X."/>
            <person name="Xu J."/>
            <person name="Yu X."/>
        </authorList>
    </citation>
    <scope>NUCLEOTIDE SEQUENCE [LARGE SCALE GENOMIC DNA]</scope>
    <source>
        <strain evidence="1">Henan</strain>
    </source>
</reference>
<protein>
    <submittedName>
        <fullName evidence="1">Uncharacterized protein</fullName>
    </submittedName>
</protein>
<keyword evidence="2" id="KW-1185">Reference proteome</keyword>
<dbReference type="Proteomes" id="UP000008909">
    <property type="component" value="Unassembled WGS sequence"/>
</dbReference>
<name>G7Y722_CLOSI</name>
<proteinExistence type="predicted"/>
<evidence type="ECO:0000313" key="2">
    <source>
        <dbReference type="Proteomes" id="UP000008909"/>
    </source>
</evidence>
<reference key="2">
    <citation type="submission" date="2011-10" db="EMBL/GenBank/DDBJ databases">
        <title>The genome and transcriptome sequence of Clonorchis sinensis provide insights into the carcinogenic liver fluke.</title>
        <authorList>
            <person name="Wang X."/>
            <person name="Huang Y."/>
            <person name="Chen W."/>
            <person name="Liu H."/>
            <person name="Guo L."/>
            <person name="Chen Y."/>
            <person name="Luo F."/>
            <person name="Zhou W."/>
            <person name="Sun J."/>
            <person name="Mao Q."/>
            <person name="Liang P."/>
            <person name="Zhou C."/>
            <person name="Tian Y."/>
            <person name="Men J."/>
            <person name="Lv X."/>
            <person name="Huang L."/>
            <person name="Zhou J."/>
            <person name="Hu Y."/>
            <person name="Li R."/>
            <person name="Zhang F."/>
            <person name="Lei H."/>
            <person name="Li X."/>
            <person name="Hu X."/>
            <person name="Liang C."/>
            <person name="Xu J."/>
            <person name="Wu Z."/>
            <person name="Yu X."/>
        </authorList>
    </citation>
    <scope>NUCLEOTIDE SEQUENCE</scope>
    <source>
        <strain>Henan</strain>
    </source>
</reference>
<gene>
    <name evidence="1" type="ORF">CLF_101997</name>
</gene>
<sequence length="488" mass="54022">MESESGVTSAFSSRISKSQAAFAKQNGISLYLNRYVYEQIGCQSFARQSGDYEILIYIGAAWYKARFCGVGGVSYVIENATRQPRRPSRGTYLGLCVLDDRPLVAVTAGVQQIVSLITSTVVMVNPVRCVVALQACPKCLMVSMHQVTRNNTIPISDRRWRYLNKPPRNCNSRSVELCESSIATLGELVSLWADEQTASAFKSWHPHPINIGDVVNYGQAITLGTRCEKTALPISRRRTGKVSESLPESTMMRVRLRPEITSRQRWSQSLTKQCPPDAGFQISDENLVDMKYAGIVPVFEEGEKAQMFSNELTKVIPSLGDIAYNYEYERPSLAIGSGCHVYAGIHYRHHTDMGLAVTISSQVLTVLRIELCSEPAGTLLQDTICGTAPSDRGNAIFLSLILSLSLPRKRSLQTHTPKVYGFTEQWIDTQDRSFPPDIPGRFCSCRSAAVVRLKAQVKKGAALLFKVSARGSMLASARTRVNKCLIVF</sequence>
<dbReference type="EMBL" id="DF142908">
    <property type="protein sequence ID" value="GAA48757.1"/>
    <property type="molecule type" value="Genomic_DNA"/>
</dbReference>
<organism evidence="1 2">
    <name type="scientific">Clonorchis sinensis</name>
    <name type="common">Chinese liver fluke</name>
    <dbReference type="NCBI Taxonomy" id="79923"/>
    <lineage>
        <taxon>Eukaryota</taxon>
        <taxon>Metazoa</taxon>
        <taxon>Spiralia</taxon>
        <taxon>Lophotrochozoa</taxon>
        <taxon>Platyhelminthes</taxon>
        <taxon>Trematoda</taxon>
        <taxon>Digenea</taxon>
        <taxon>Opisthorchiida</taxon>
        <taxon>Opisthorchiata</taxon>
        <taxon>Opisthorchiidae</taxon>
        <taxon>Clonorchis</taxon>
    </lineage>
</organism>
<evidence type="ECO:0000313" key="1">
    <source>
        <dbReference type="EMBL" id="GAA48757.1"/>
    </source>
</evidence>
<accession>G7Y722</accession>
<dbReference type="AlphaFoldDB" id="G7Y722"/>